<dbReference type="InterPro" id="IPR009057">
    <property type="entry name" value="Homeodomain-like_sf"/>
</dbReference>
<name>A0A4Q0VIK4_9LACO</name>
<dbReference type="GO" id="GO:0000976">
    <property type="term" value="F:transcription cis-regulatory region binding"/>
    <property type="evidence" value="ECO:0007669"/>
    <property type="project" value="TreeGrafter"/>
</dbReference>
<evidence type="ECO:0000256" key="3">
    <source>
        <dbReference type="ARBA" id="ARBA00023163"/>
    </source>
</evidence>
<dbReference type="InterPro" id="IPR050109">
    <property type="entry name" value="HTH-type_TetR-like_transc_reg"/>
</dbReference>
<dbReference type="PANTHER" id="PTHR30055:SF234">
    <property type="entry name" value="HTH-TYPE TRANSCRIPTIONAL REGULATOR BETI"/>
    <property type="match status" value="1"/>
</dbReference>
<organism evidence="4 5">
    <name type="scientific">Levilactobacillus suantsaii</name>
    <dbReference type="NCBI Taxonomy" id="2292255"/>
    <lineage>
        <taxon>Bacteria</taxon>
        <taxon>Bacillati</taxon>
        <taxon>Bacillota</taxon>
        <taxon>Bacilli</taxon>
        <taxon>Lactobacillales</taxon>
        <taxon>Lactobacillaceae</taxon>
        <taxon>Levilactobacillus</taxon>
    </lineage>
</organism>
<evidence type="ECO:0000256" key="2">
    <source>
        <dbReference type="ARBA" id="ARBA00023125"/>
    </source>
</evidence>
<sequence>MTTRPYHRQNLAAAIRQRARQELEEAGVADLSLRQLARFLDVTPAAIYRHFPNKASLLHQLRVDILNEVAATLREGVLDSPVAATMLTRMVTNLLTYQRDHPQAVAFVVTGAWPVPDSLVTVITLWLTQTDTQGEARAASKTVWTFLLGVLLCQPQRPVTADLVTHQLTKLLGAS</sequence>
<evidence type="ECO:0000313" key="5">
    <source>
        <dbReference type="Proteomes" id="UP000290602"/>
    </source>
</evidence>
<dbReference type="PANTHER" id="PTHR30055">
    <property type="entry name" value="HTH-TYPE TRANSCRIPTIONAL REGULATOR RUTR"/>
    <property type="match status" value="1"/>
</dbReference>
<dbReference type="GO" id="GO:0003700">
    <property type="term" value="F:DNA-binding transcription factor activity"/>
    <property type="evidence" value="ECO:0007669"/>
    <property type="project" value="TreeGrafter"/>
</dbReference>
<dbReference type="RefSeq" id="WP_129032508.1">
    <property type="nucleotide sequence ID" value="NZ_CP059603.1"/>
</dbReference>
<keyword evidence="5" id="KW-1185">Reference proteome</keyword>
<dbReference type="InterPro" id="IPR001647">
    <property type="entry name" value="HTH_TetR"/>
</dbReference>
<dbReference type="AlphaFoldDB" id="A0A4Q0VIK4"/>
<reference evidence="4 5" key="1">
    <citation type="submission" date="2018-08" db="EMBL/GenBank/DDBJ databases">
        <title>Lactobacillus suantsai sp. nov., isolated from traditional fermented suan-tsai in Taiwan.</title>
        <authorList>
            <person name="Huang C.-H."/>
        </authorList>
    </citation>
    <scope>NUCLEOTIDE SEQUENCE [LARGE SCALE GENOMIC DNA]</scope>
    <source>
        <strain evidence="4 5">BCRC 12945</strain>
    </source>
</reference>
<accession>A0A4Q0VIK4</accession>
<keyword evidence="2" id="KW-0238">DNA-binding</keyword>
<evidence type="ECO:0000256" key="1">
    <source>
        <dbReference type="ARBA" id="ARBA00023015"/>
    </source>
</evidence>
<dbReference type="EMBL" id="QXIL01000009">
    <property type="protein sequence ID" value="RXI78671.1"/>
    <property type="molecule type" value="Genomic_DNA"/>
</dbReference>
<keyword evidence="3" id="KW-0804">Transcription</keyword>
<dbReference type="InterPro" id="IPR023772">
    <property type="entry name" value="DNA-bd_HTH_TetR-type_CS"/>
</dbReference>
<dbReference type="PROSITE" id="PS01081">
    <property type="entry name" value="HTH_TETR_1"/>
    <property type="match status" value="1"/>
</dbReference>
<dbReference type="SUPFAM" id="SSF46689">
    <property type="entry name" value="Homeodomain-like"/>
    <property type="match status" value="1"/>
</dbReference>
<evidence type="ECO:0000313" key="4">
    <source>
        <dbReference type="EMBL" id="RXI78671.1"/>
    </source>
</evidence>
<dbReference type="OrthoDB" id="9179041at2"/>
<dbReference type="PROSITE" id="PS50977">
    <property type="entry name" value="HTH_TETR_2"/>
    <property type="match status" value="1"/>
</dbReference>
<dbReference type="Gene3D" id="1.10.357.10">
    <property type="entry name" value="Tetracycline Repressor, domain 2"/>
    <property type="match status" value="1"/>
</dbReference>
<comment type="caution">
    <text evidence="4">The sequence shown here is derived from an EMBL/GenBank/DDBJ whole genome shotgun (WGS) entry which is preliminary data.</text>
</comment>
<proteinExistence type="predicted"/>
<dbReference type="Proteomes" id="UP000290602">
    <property type="component" value="Unassembled WGS sequence"/>
</dbReference>
<dbReference type="Pfam" id="PF00440">
    <property type="entry name" value="TetR_N"/>
    <property type="match status" value="1"/>
</dbReference>
<protein>
    <submittedName>
        <fullName evidence="4">TetR/AcrR family transcriptional regulator</fullName>
    </submittedName>
</protein>
<keyword evidence="1" id="KW-0805">Transcription regulation</keyword>
<gene>
    <name evidence="4" type="ORF">DXH47_06300</name>
</gene>